<evidence type="ECO:0000313" key="4">
    <source>
        <dbReference type="Proteomes" id="UP000034883"/>
    </source>
</evidence>
<keyword evidence="4" id="KW-1185">Reference proteome</keyword>
<gene>
    <name evidence="3" type="ORF">DB32_008495</name>
</gene>
<keyword evidence="2" id="KW-0812">Transmembrane</keyword>
<dbReference type="EMBL" id="CP011125">
    <property type="protein sequence ID" value="AKF11346.1"/>
    <property type="molecule type" value="Genomic_DNA"/>
</dbReference>
<evidence type="ECO:0000256" key="2">
    <source>
        <dbReference type="SAM" id="Phobius"/>
    </source>
</evidence>
<evidence type="ECO:0000313" key="3">
    <source>
        <dbReference type="EMBL" id="AKF11346.1"/>
    </source>
</evidence>
<dbReference type="InterPro" id="IPR018650">
    <property type="entry name" value="STSV1_Orf64"/>
</dbReference>
<feature type="transmembrane region" description="Helical" evidence="2">
    <location>
        <begin position="220"/>
        <end position="240"/>
    </location>
</feature>
<dbReference type="Proteomes" id="UP000034883">
    <property type="component" value="Chromosome"/>
</dbReference>
<proteinExistence type="predicted"/>
<accession>A0A0F6WA99</accession>
<feature type="transmembrane region" description="Helical" evidence="2">
    <location>
        <begin position="89"/>
        <end position="113"/>
    </location>
</feature>
<dbReference type="KEGG" id="samy:DB32_008495"/>
<organism evidence="3 4">
    <name type="scientific">Sandaracinus amylolyticus</name>
    <dbReference type="NCBI Taxonomy" id="927083"/>
    <lineage>
        <taxon>Bacteria</taxon>
        <taxon>Pseudomonadati</taxon>
        <taxon>Myxococcota</taxon>
        <taxon>Polyangia</taxon>
        <taxon>Polyangiales</taxon>
        <taxon>Sandaracinaceae</taxon>
        <taxon>Sandaracinus</taxon>
    </lineage>
</organism>
<name>A0A0F6WA99_9BACT</name>
<keyword evidence="2" id="KW-1133">Transmembrane helix</keyword>
<reference evidence="3 4" key="1">
    <citation type="submission" date="2015-03" db="EMBL/GenBank/DDBJ databases">
        <title>Genome assembly of Sandaracinus amylolyticus DSM 53668.</title>
        <authorList>
            <person name="Sharma G."/>
            <person name="Subramanian S."/>
        </authorList>
    </citation>
    <scope>NUCLEOTIDE SEQUENCE [LARGE SCALE GENOMIC DNA]</scope>
    <source>
        <strain evidence="3 4">DSM 53668</strain>
    </source>
</reference>
<protein>
    <recommendedName>
        <fullName evidence="5">DUF2079 domain-containing protein</fullName>
    </recommendedName>
</protein>
<dbReference type="Pfam" id="PF09852">
    <property type="entry name" value="DUF2079"/>
    <property type="match status" value="1"/>
</dbReference>
<dbReference type="RefSeq" id="WP_053238221.1">
    <property type="nucleotide sequence ID" value="NZ_CP011125.1"/>
</dbReference>
<evidence type="ECO:0000256" key="1">
    <source>
        <dbReference type="SAM" id="MobiDB-lite"/>
    </source>
</evidence>
<feature type="region of interest" description="Disordered" evidence="1">
    <location>
        <begin position="600"/>
        <end position="620"/>
    </location>
</feature>
<dbReference type="STRING" id="927083.DB32_008495"/>
<feature type="transmembrane region" description="Helical" evidence="2">
    <location>
        <begin position="23"/>
        <end position="43"/>
    </location>
</feature>
<sequence length="620" mass="66632">MREWWRDARGEPSPIPWAGTRRAVHALVVIAAITFATLSLLRWHTFHNETFDLAFYARMAWGAVHGDGWNPIVGAHELGLHLAWILRPLGVIGMLFGQAPTLLVAQSIALSAAALPIARIGARHLGAPGAIVAALAWLLHPNLAHVASEEFHPGSVAVLPLAWAADALDRRSGPGIVLATLGVLLCREDLGLVTMLVGVAACGLAVRSPRSAERTRLARAGVLVAVVSLAYVLLFVLVLHPRFAPPEGSLELHFGRFGRSTTEVARYVLTHPGELIEHLSARHRVLYLALITAPCALLPLLRPGFLVIAAPVLAINLLSDFPGTTDLDSHYLTPAMPFVLASAIHGAAALPDGALLRLAPLATSAFFAHVIAGGTPLSLAFSREPFVADESTDAARRIVARIGPSASVQAPDALLPHLAERRDLRRAPPPETRADFVVLDASHRVRFAHDEDLLRTSEEPEIRAWIARDDHALVEAGGDYLLLERGRDPREGIGARAIIGHDDDRRAGRRLTGCLRLRDARLERRGSGLVLTLDLVALGACPSDLALRIGEGKRPSRVDLVANGWLSPAHFRAGDVIRSEHPLGPAEVRPGRLRVGALRSSGARPEHLDPHSLSIDAAFP</sequence>
<dbReference type="AlphaFoldDB" id="A0A0F6WA99"/>
<evidence type="ECO:0008006" key="5">
    <source>
        <dbReference type="Google" id="ProtNLM"/>
    </source>
</evidence>
<keyword evidence="2" id="KW-0472">Membrane</keyword>